<dbReference type="InterPro" id="IPR020843">
    <property type="entry name" value="ER"/>
</dbReference>
<keyword evidence="5" id="KW-0547">Nucleotide-binding</keyword>
<dbReference type="EC" id="2.7.1.12" evidence="3"/>
<gene>
    <name evidence="11" type="ORF">SASPL_107272</name>
</gene>
<comment type="pathway">
    <text evidence="1">Carbohydrate acid metabolism; D-gluconate degradation.</text>
</comment>
<evidence type="ECO:0000256" key="1">
    <source>
        <dbReference type="ARBA" id="ARBA00004875"/>
    </source>
</evidence>
<evidence type="ECO:0000256" key="5">
    <source>
        <dbReference type="ARBA" id="ARBA00022741"/>
    </source>
</evidence>
<dbReference type="InterPro" id="IPR011032">
    <property type="entry name" value="GroES-like_sf"/>
</dbReference>
<dbReference type="SMART" id="SM00829">
    <property type="entry name" value="PKS_ER"/>
    <property type="match status" value="1"/>
</dbReference>
<dbReference type="PANTHER" id="PTHR43677">
    <property type="entry name" value="SHORT-CHAIN DEHYDROGENASE/REDUCTASE"/>
    <property type="match status" value="1"/>
</dbReference>
<dbReference type="Gene3D" id="3.40.50.720">
    <property type="entry name" value="NAD(P)-binding Rossmann-like Domain"/>
    <property type="match status" value="1"/>
</dbReference>
<dbReference type="NCBIfam" id="TIGR01313">
    <property type="entry name" value="therm_gnt_kin"/>
    <property type="match status" value="1"/>
</dbReference>
<evidence type="ECO:0000256" key="7">
    <source>
        <dbReference type="ARBA" id="ARBA00022840"/>
    </source>
</evidence>
<dbReference type="InterPro" id="IPR031322">
    <property type="entry name" value="Shikimate/glucono_kinase"/>
</dbReference>
<protein>
    <recommendedName>
        <fullName evidence="3">gluconokinase</fullName>
        <ecNumber evidence="3">2.7.1.12</ecNumber>
    </recommendedName>
    <alternativeName>
        <fullName evidence="8">Gluconate kinase</fullName>
    </alternativeName>
</protein>
<dbReference type="CDD" id="cd08241">
    <property type="entry name" value="QOR1"/>
    <property type="match status" value="1"/>
</dbReference>
<dbReference type="InterPro" id="IPR051397">
    <property type="entry name" value="Zn-ADH-like_protein"/>
</dbReference>
<dbReference type="AlphaFoldDB" id="A0A8X9A4A0"/>
<dbReference type="GO" id="GO:0005524">
    <property type="term" value="F:ATP binding"/>
    <property type="evidence" value="ECO:0007669"/>
    <property type="project" value="UniProtKB-KW"/>
</dbReference>
<evidence type="ECO:0000313" key="12">
    <source>
        <dbReference type="Proteomes" id="UP000298416"/>
    </source>
</evidence>
<proteinExistence type="inferred from homology"/>
<dbReference type="InterPro" id="IPR027417">
    <property type="entry name" value="P-loop_NTPase"/>
</dbReference>
<evidence type="ECO:0000256" key="3">
    <source>
        <dbReference type="ARBA" id="ARBA00012054"/>
    </source>
</evidence>
<evidence type="ECO:0000256" key="8">
    <source>
        <dbReference type="ARBA" id="ARBA00029835"/>
    </source>
</evidence>
<dbReference type="FunFam" id="3.40.50.300:FF:000522">
    <property type="entry name" value="Gluconokinase"/>
    <property type="match status" value="1"/>
</dbReference>
<evidence type="ECO:0000256" key="6">
    <source>
        <dbReference type="ARBA" id="ARBA00022777"/>
    </source>
</evidence>
<keyword evidence="4" id="KW-0808">Transferase</keyword>
<evidence type="ECO:0000256" key="4">
    <source>
        <dbReference type="ARBA" id="ARBA00022679"/>
    </source>
</evidence>
<comment type="caution">
    <text evidence="11">The sequence shown here is derived from an EMBL/GenBank/DDBJ whole genome shotgun (WGS) entry which is preliminary data.</text>
</comment>
<keyword evidence="12" id="KW-1185">Reference proteome</keyword>
<dbReference type="InterPro" id="IPR006001">
    <property type="entry name" value="Therm_gnt_kin"/>
</dbReference>
<dbReference type="InterPro" id="IPR036291">
    <property type="entry name" value="NAD(P)-bd_dom_sf"/>
</dbReference>
<reference evidence="11" key="1">
    <citation type="submission" date="2018-01" db="EMBL/GenBank/DDBJ databases">
        <authorList>
            <person name="Mao J.F."/>
        </authorList>
    </citation>
    <scope>NUCLEOTIDE SEQUENCE</scope>
    <source>
        <strain evidence="11">Huo1</strain>
        <tissue evidence="11">Leaf</tissue>
    </source>
</reference>
<dbReference type="SUPFAM" id="SSF50129">
    <property type="entry name" value="GroES-like"/>
    <property type="match status" value="1"/>
</dbReference>
<name>A0A8X9A4A0_SALSN</name>
<dbReference type="Proteomes" id="UP000298416">
    <property type="component" value="Unassembled WGS sequence"/>
</dbReference>
<keyword evidence="7" id="KW-0067">ATP-binding</keyword>
<evidence type="ECO:0000259" key="10">
    <source>
        <dbReference type="SMART" id="SM00829"/>
    </source>
</evidence>
<dbReference type="Pfam" id="PF00107">
    <property type="entry name" value="ADH_zinc_N"/>
    <property type="match status" value="1"/>
</dbReference>
<dbReference type="InterPro" id="IPR013149">
    <property type="entry name" value="ADH-like_C"/>
</dbReference>
<dbReference type="GO" id="GO:0016491">
    <property type="term" value="F:oxidoreductase activity"/>
    <property type="evidence" value="ECO:0007669"/>
    <property type="project" value="InterPro"/>
</dbReference>
<dbReference type="Gene3D" id="3.90.180.10">
    <property type="entry name" value="Medium-chain alcohol dehydrogenases, catalytic domain"/>
    <property type="match status" value="1"/>
</dbReference>
<dbReference type="CDD" id="cd02021">
    <property type="entry name" value="GntK"/>
    <property type="match status" value="1"/>
</dbReference>
<dbReference type="SUPFAM" id="SSF51735">
    <property type="entry name" value="NAD(P)-binding Rossmann-fold domains"/>
    <property type="match status" value="1"/>
</dbReference>
<evidence type="ECO:0000313" key="11">
    <source>
        <dbReference type="EMBL" id="KAG6429227.1"/>
    </source>
</evidence>
<reference evidence="11" key="2">
    <citation type="submission" date="2020-08" db="EMBL/GenBank/DDBJ databases">
        <title>Plant Genome Project.</title>
        <authorList>
            <person name="Zhang R.-G."/>
        </authorList>
    </citation>
    <scope>NUCLEOTIDE SEQUENCE</scope>
    <source>
        <strain evidence="11">Huo1</strain>
        <tissue evidence="11">Leaf</tissue>
    </source>
</reference>
<dbReference type="Pfam" id="PF01202">
    <property type="entry name" value="SKI"/>
    <property type="match status" value="1"/>
</dbReference>
<feature type="domain" description="Enoyl reductase (ER)" evidence="10">
    <location>
        <begin position="19"/>
        <end position="336"/>
    </location>
</feature>
<dbReference type="EMBL" id="PNBA02000003">
    <property type="protein sequence ID" value="KAG6429227.1"/>
    <property type="molecule type" value="Genomic_DNA"/>
</dbReference>
<keyword evidence="6" id="KW-0418">Kinase</keyword>
<dbReference type="Pfam" id="PF08240">
    <property type="entry name" value="ADH_N"/>
    <property type="match status" value="1"/>
</dbReference>
<comment type="similarity">
    <text evidence="2">Belongs to the gluconokinase GntK/GntV family.</text>
</comment>
<dbReference type="SUPFAM" id="SSF52540">
    <property type="entry name" value="P-loop containing nucleoside triphosphate hydrolases"/>
    <property type="match status" value="1"/>
</dbReference>
<evidence type="ECO:0000256" key="9">
    <source>
        <dbReference type="ARBA" id="ARBA00048090"/>
    </source>
</evidence>
<dbReference type="InterPro" id="IPR013154">
    <property type="entry name" value="ADH-like_N"/>
</dbReference>
<accession>A0A8X9A4A0</accession>
<evidence type="ECO:0000256" key="2">
    <source>
        <dbReference type="ARBA" id="ARBA00008420"/>
    </source>
</evidence>
<dbReference type="GO" id="GO:0046316">
    <property type="term" value="F:gluconokinase activity"/>
    <property type="evidence" value="ECO:0007669"/>
    <property type="project" value="UniProtKB-EC"/>
</dbReference>
<comment type="catalytic activity">
    <reaction evidence="9">
        <text>D-gluconate + ATP = 6-phospho-D-gluconate + ADP + H(+)</text>
        <dbReference type="Rhea" id="RHEA:19433"/>
        <dbReference type="ChEBI" id="CHEBI:15378"/>
        <dbReference type="ChEBI" id="CHEBI:18391"/>
        <dbReference type="ChEBI" id="CHEBI:30616"/>
        <dbReference type="ChEBI" id="CHEBI:58759"/>
        <dbReference type="ChEBI" id="CHEBI:456216"/>
        <dbReference type="EC" id="2.7.1.12"/>
    </reaction>
</comment>
<organism evidence="11">
    <name type="scientific">Salvia splendens</name>
    <name type="common">Scarlet sage</name>
    <dbReference type="NCBI Taxonomy" id="180675"/>
    <lineage>
        <taxon>Eukaryota</taxon>
        <taxon>Viridiplantae</taxon>
        <taxon>Streptophyta</taxon>
        <taxon>Embryophyta</taxon>
        <taxon>Tracheophyta</taxon>
        <taxon>Spermatophyta</taxon>
        <taxon>Magnoliopsida</taxon>
        <taxon>eudicotyledons</taxon>
        <taxon>Gunneridae</taxon>
        <taxon>Pentapetalae</taxon>
        <taxon>asterids</taxon>
        <taxon>lamiids</taxon>
        <taxon>Lamiales</taxon>
        <taxon>Lamiaceae</taxon>
        <taxon>Nepetoideae</taxon>
        <taxon>Mentheae</taxon>
        <taxon>Salviinae</taxon>
        <taxon>Salvia</taxon>
        <taxon>Salvia subgen. Calosphace</taxon>
        <taxon>core Calosphace</taxon>
    </lineage>
</organism>
<dbReference type="PANTHER" id="PTHR43677:SF4">
    <property type="entry name" value="QUINONE OXIDOREDUCTASE-LIKE PROTEIN 2"/>
    <property type="match status" value="1"/>
</dbReference>
<sequence length="552" mass="59500">MEALVCRKLGDPTVPAEGSDDSALTLSRAHPIPQLKSPTSVRVRVKATSLNFANYLQIQGKYQEKPPLPFIPGSDYSGTVDSVGEAVSNFKIGDPVCSFAALGSFAQFIVADQSELFLVPKGCDLVAVGAFPVAYSTSHVALVHRAQLHAGQVLMVLGAAGGVGVSAVQIGKVRGAIVIAVARGSEKVRFLKSLGVDHVVDISKEDMSQSVKGFLKARKLRGVDVLYDPVGGKLTKESLKLLSWGAQILIIGFASGEVPIVPANIALVKNWTVHGLYWGSHRIHQPRVLEDSVKELLSWLADGLLTVKISHTYSLHQANLAFGALKNREAIGKVLIVFDEPTSKLSTFTFMGILFLNPIPWHEMASNKGIAIVIMGVSGAGKSTIGAMLAQVMNARFLDADDYHPQSNKDKMKAGIPLTDEDRFPWLETLRDALRVSLVNGETVVLGCSALQKHYRQILRCADPNYVPAAASCAVSFVLLSVDAEVLAARLEKRAAHFMPAKLLQSQLDLLQIDESEGILKVDASLHPHQTLKAIQALISSSLPHLYPNHQS</sequence>
<dbReference type="Gene3D" id="3.40.50.300">
    <property type="entry name" value="P-loop containing nucleotide triphosphate hydrolases"/>
    <property type="match status" value="1"/>
</dbReference>
<dbReference type="GO" id="GO:0005975">
    <property type="term" value="P:carbohydrate metabolic process"/>
    <property type="evidence" value="ECO:0007669"/>
    <property type="project" value="InterPro"/>
</dbReference>